<protein>
    <submittedName>
        <fullName evidence="1">Uncharacterized protein</fullName>
    </submittedName>
</protein>
<dbReference type="SUPFAM" id="SSF141562">
    <property type="entry name" value="At5g01610-like"/>
    <property type="match status" value="1"/>
</dbReference>
<dbReference type="InterPro" id="IPR007493">
    <property type="entry name" value="DUF538"/>
</dbReference>
<accession>A0A8J5ES94</accession>
<keyword evidence="2" id="KW-1185">Reference proteome</keyword>
<name>A0A8J5ES94_ZINOF</name>
<dbReference type="EMBL" id="JACMSC010000022">
    <property type="protein sequence ID" value="KAG6467939.1"/>
    <property type="molecule type" value="Genomic_DNA"/>
</dbReference>
<dbReference type="Gene3D" id="2.30.240.10">
    <property type="entry name" value="At5g01610-like"/>
    <property type="match status" value="1"/>
</dbReference>
<organism evidence="1 2">
    <name type="scientific">Zingiber officinale</name>
    <name type="common">Ginger</name>
    <name type="synonym">Amomum zingiber</name>
    <dbReference type="NCBI Taxonomy" id="94328"/>
    <lineage>
        <taxon>Eukaryota</taxon>
        <taxon>Viridiplantae</taxon>
        <taxon>Streptophyta</taxon>
        <taxon>Embryophyta</taxon>
        <taxon>Tracheophyta</taxon>
        <taxon>Spermatophyta</taxon>
        <taxon>Magnoliopsida</taxon>
        <taxon>Liliopsida</taxon>
        <taxon>Zingiberales</taxon>
        <taxon>Zingiberaceae</taxon>
        <taxon>Zingiber</taxon>
    </lineage>
</organism>
<dbReference type="Pfam" id="PF04398">
    <property type="entry name" value="DUF538"/>
    <property type="match status" value="1"/>
</dbReference>
<gene>
    <name evidence="1" type="ORF">ZIOFF_072504</name>
</gene>
<proteinExistence type="predicted"/>
<dbReference type="Proteomes" id="UP000734854">
    <property type="component" value="Unassembled WGS sequence"/>
</dbReference>
<dbReference type="InterPro" id="IPR036758">
    <property type="entry name" value="At5g01610-like"/>
</dbReference>
<dbReference type="AlphaFoldDB" id="A0A8J5ES94"/>
<reference evidence="1 2" key="1">
    <citation type="submission" date="2020-08" db="EMBL/GenBank/DDBJ databases">
        <title>Plant Genome Project.</title>
        <authorList>
            <person name="Zhang R.-G."/>
        </authorList>
    </citation>
    <scope>NUCLEOTIDE SEQUENCE [LARGE SCALE GENOMIC DNA]</scope>
    <source>
        <tissue evidence="1">Rhizome</tissue>
    </source>
</reference>
<comment type="caution">
    <text evidence="1">The sequence shown here is derived from an EMBL/GenBank/DDBJ whole genome shotgun (WGS) entry which is preliminary data.</text>
</comment>
<dbReference type="PANTHER" id="PTHR31676">
    <property type="entry name" value="T31J12.3 PROTEIN-RELATED"/>
    <property type="match status" value="1"/>
</dbReference>
<evidence type="ECO:0000313" key="2">
    <source>
        <dbReference type="Proteomes" id="UP000734854"/>
    </source>
</evidence>
<evidence type="ECO:0000313" key="1">
    <source>
        <dbReference type="EMBL" id="KAG6467939.1"/>
    </source>
</evidence>
<sequence length="140" mass="16175">MAVVITEELKAKSEVYYGDEICREKSKFLLQEVNLPRGLLPLRDIIECGYDKETGFVWLKQEQKIEHVFTKIGRKVTYAPEITAYVEKNKIKKVVGVKTKELLLWLTVEEISVTDKAPENVTFTTSAGLFKTYKRVKYPL</sequence>
<dbReference type="PANTHER" id="PTHR31676:SF10">
    <property type="entry name" value="EXPRESSED PROTEIN"/>
    <property type="match status" value="1"/>
</dbReference>